<dbReference type="CDD" id="cd03786">
    <property type="entry name" value="GTB_UDP-GlcNAc_2-Epimerase"/>
    <property type="match status" value="1"/>
</dbReference>
<protein>
    <recommendedName>
        <fullName evidence="4">UDP-N-acetylglucosamine 2-epimerase (non-hydrolyzing)</fullName>
        <ecNumber evidence="4">5.1.3.14</ecNumber>
    </recommendedName>
</protein>
<evidence type="ECO:0000256" key="2">
    <source>
        <dbReference type="ARBA" id="ARBA00036080"/>
    </source>
</evidence>
<comment type="similarity">
    <text evidence="3 5">Belongs to the UDP-N-acetylglucosamine 2-epimerase family.</text>
</comment>
<dbReference type="RefSeq" id="WP_273926043.1">
    <property type="nucleotide sequence ID" value="NZ_JAQSIN010000001.1"/>
</dbReference>
<dbReference type="EC" id="5.1.3.14" evidence="4"/>
<dbReference type="NCBIfam" id="TIGR00236">
    <property type="entry name" value="wecB"/>
    <property type="match status" value="1"/>
</dbReference>
<comment type="caution">
    <text evidence="7">The sequence shown here is derived from an EMBL/GenBank/DDBJ whole genome shotgun (WGS) entry which is preliminary data.</text>
</comment>
<dbReference type="PANTHER" id="PTHR43174">
    <property type="entry name" value="UDP-N-ACETYLGLUCOSAMINE 2-EPIMERASE"/>
    <property type="match status" value="1"/>
</dbReference>
<dbReference type="InterPro" id="IPR029767">
    <property type="entry name" value="WecB-like"/>
</dbReference>
<keyword evidence="1 5" id="KW-0413">Isomerase</keyword>
<organism evidence="7 8">
    <name type="scientific">Curvibacter microcysteis</name>
    <dbReference type="NCBI Taxonomy" id="3026419"/>
    <lineage>
        <taxon>Bacteria</taxon>
        <taxon>Pseudomonadati</taxon>
        <taxon>Pseudomonadota</taxon>
        <taxon>Betaproteobacteria</taxon>
        <taxon>Burkholderiales</taxon>
        <taxon>Comamonadaceae</taxon>
        <taxon>Curvibacter</taxon>
    </lineage>
</organism>
<proteinExistence type="inferred from homology"/>
<dbReference type="Pfam" id="PF02350">
    <property type="entry name" value="Epimerase_2"/>
    <property type="match status" value="1"/>
</dbReference>
<keyword evidence="8" id="KW-1185">Reference proteome</keyword>
<evidence type="ECO:0000313" key="8">
    <source>
        <dbReference type="Proteomes" id="UP001528672"/>
    </source>
</evidence>
<dbReference type="InterPro" id="IPR003331">
    <property type="entry name" value="UDP_GlcNAc_Epimerase_2_dom"/>
</dbReference>
<evidence type="ECO:0000256" key="1">
    <source>
        <dbReference type="ARBA" id="ARBA00023235"/>
    </source>
</evidence>
<dbReference type="PANTHER" id="PTHR43174:SF2">
    <property type="entry name" value="UDP-N-ACETYLGLUCOSAMINE 2-EPIMERASE"/>
    <property type="match status" value="1"/>
</dbReference>
<dbReference type="Proteomes" id="UP001528672">
    <property type="component" value="Unassembled WGS sequence"/>
</dbReference>
<gene>
    <name evidence="7" type="primary">wecB</name>
    <name evidence="7" type="ORF">PSQ39_07300</name>
</gene>
<evidence type="ECO:0000256" key="4">
    <source>
        <dbReference type="ARBA" id="ARBA00038858"/>
    </source>
</evidence>
<accession>A0ABT5MCY9</accession>
<evidence type="ECO:0000256" key="3">
    <source>
        <dbReference type="ARBA" id="ARBA00038209"/>
    </source>
</evidence>
<evidence type="ECO:0000313" key="7">
    <source>
        <dbReference type="EMBL" id="MDD0814432.1"/>
    </source>
</evidence>
<evidence type="ECO:0000259" key="6">
    <source>
        <dbReference type="Pfam" id="PF02350"/>
    </source>
</evidence>
<name>A0ABT5MCY9_9BURK</name>
<dbReference type="GO" id="GO:0008761">
    <property type="term" value="F:UDP-N-acetylglucosamine 2-epimerase activity"/>
    <property type="evidence" value="ECO:0007669"/>
    <property type="project" value="UniProtKB-EC"/>
</dbReference>
<feature type="domain" description="UDP-N-acetylglucosamine 2-epimerase" evidence="6">
    <location>
        <begin position="32"/>
        <end position="379"/>
    </location>
</feature>
<dbReference type="Gene3D" id="3.40.50.2000">
    <property type="entry name" value="Glycogen Phosphorylase B"/>
    <property type="match status" value="2"/>
</dbReference>
<sequence length="409" mass="44781">MRPQTYLACLGTRPEIIKMAPVYRELKALGHSVLVLHTGQHEAVAQALYQFFDMPPDINIDLQRQSGSLAHLSAALLSGIDGALATLRPDVLLVQGDTTSALAGALIGYYHNLPVAHIEAGLRTGEREPFPEEKNRELIGRLSRWHFAPTRQCKYNLLGEGVPLAHIFEVGNTVIDAALWTRERLSTPGFDLAAELPPPLRQFLDTYPQQRMVLVTAHRRENWGQPIRDVAQALARLLALQENVVAVWPVHPNPAVRQDVEAIVARLPLSVRQRICLTEPLGYQAMIAMLLRCHFTLTDSGGIQEEASAFGKPVLVARKSTERQELVQAGGAVLVGTDVNAIVEHGHALLTQPALLQSMQLRQSPFGDGRAAARIAAILSEAAELEEPLPVLDWPLPVLRSAPSLAVFA</sequence>
<evidence type="ECO:0000256" key="5">
    <source>
        <dbReference type="RuleBase" id="RU003513"/>
    </source>
</evidence>
<reference evidence="7 8" key="1">
    <citation type="submission" date="2023-02" db="EMBL/GenBank/DDBJ databases">
        <title>Bacterial whole genome sequence for Curvibacter sp. HBC28.</title>
        <authorList>
            <person name="Le V."/>
            <person name="Ko S.-R."/>
            <person name="Ahn C.-Y."/>
            <person name="Oh H.-M."/>
        </authorList>
    </citation>
    <scope>NUCLEOTIDE SEQUENCE [LARGE SCALE GENOMIC DNA]</scope>
    <source>
        <strain evidence="7 8">HBC28</strain>
    </source>
</reference>
<dbReference type="EMBL" id="JAQSIO010000002">
    <property type="protein sequence ID" value="MDD0814432.1"/>
    <property type="molecule type" value="Genomic_DNA"/>
</dbReference>
<dbReference type="SUPFAM" id="SSF53756">
    <property type="entry name" value="UDP-Glycosyltransferase/glycogen phosphorylase"/>
    <property type="match status" value="1"/>
</dbReference>
<comment type="catalytic activity">
    <reaction evidence="2">
        <text>UDP-N-acetyl-alpha-D-glucosamine = UDP-N-acetyl-alpha-D-mannosamine</text>
        <dbReference type="Rhea" id="RHEA:17213"/>
        <dbReference type="ChEBI" id="CHEBI:57705"/>
        <dbReference type="ChEBI" id="CHEBI:68623"/>
        <dbReference type="EC" id="5.1.3.14"/>
    </reaction>
</comment>